<reference evidence="2 3" key="1">
    <citation type="submission" date="2021-06" db="EMBL/GenBank/DDBJ databases">
        <title>Caerostris extrusa draft genome.</title>
        <authorList>
            <person name="Kono N."/>
            <person name="Arakawa K."/>
        </authorList>
    </citation>
    <scope>NUCLEOTIDE SEQUENCE [LARGE SCALE GENOMIC DNA]</scope>
</reference>
<dbReference type="EMBL" id="BPLR01012814">
    <property type="protein sequence ID" value="GIY56821.1"/>
    <property type="molecule type" value="Genomic_DNA"/>
</dbReference>
<gene>
    <name evidence="2" type="primary">Tf2-9_399</name>
    <name evidence="2" type="ORF">CEXT_803541</name>
</gene>
<dbReference type="AlphaFoldDB" id="A0AAV4UGC5"/>
<dbReference type="GO" id="GO:0003964">
    <property type="term" value="F:RNA-directed DNA polymerase activity"/>
    <property type="evidence" value="ECO:0007669"/>
    <property type="project" value="UniProtKB-KW"/>
</dbReference>
<name>A0AAV4UGC5_CAEEX</name>
<feature type="domain" description="Integrase zinc-binding" evidence="1">
    <location>
        <begin position="77"/>
        <end position="124"/>
    </location>
</feature>
<dbReference type="Proteomes" id="UP001054945">
    <property type="component" value="Unassembled WGS sequence"/>
</dbReference>
<keyword evidence="3" id="KW-1185">Reference proteome</keyword>
<organism evidence="2 3">
    <name type="scientific">Caerostris extrusa</name>
    <name type="common">Bark spider</name>
    <name type="synonym">Caerostris bankana</name>
    <dbReference type="NCBI Taxonomy" id="172846"/>
    <lineage>
        <taxon>Eukaryota</taxon>
        <taxon>Metazoa</taxon>
        <taxon>Ecdysozoa</taxon>
        <taxon>Arthropoda</taxon>
        <taxon>Chelicerata</taxon>
        <taxon>Arachnida</taxon>
        <taxon>Araneae</taxon>
        <taxon>Araneomorphae</taxon>
        <taxon>Entelegynae</taxon>
        <taxon>Araneoidea</taxon>
        <taxon>Araneidae</taxon>
        <taxon>Caerostris</taxon>
    </lineage>
</organism>
<evidence type="ECO:0000313" key="3">
    <source>
        <dbReference type="Proteomes" id="UP001054945"/>
    </source>
</evidence>
<comment type="caution">
    <text evidence="2">The sequence shown here is derived from an EMBL/GenBank/DDBJ whole genome shotgun (WGS) entry which is preliminary data.</text>
</comment>
<evidence type="ECO:0000259" key="1">
    <source>
        <dbReference type="Pfam" id="PF17921"/>
    </source>
</evidence>
<sequence length="192" mass="21529">MDYSDGVSTLMWCGENKQDDYNRHILDISDDELIPPPGRDEIESAINKSPGGHLINQGILYVYAPDSDTEKAQLVMPSQERKSILKLHQDSPMAGHHGEEGIYQRIAQRYYSTGLRSYIANYVKDIISSASEPSRKKEELRLAILTSFVTISDSELNGSDSYVQVELPPELSRVTDRPFAQACCALSSKKKF</sequence>
<keyword evidence="2" id="KW-0548">Nucleotidyltransferase</keyword>
<dbReference type="Pfam" id="PF17921">
    <property type="entry name" value="Integrase_H2C2"/>
    <property type="match status" value="1"/>
</dbReference>
<evidence type="ECO:0000313" key="2">
    <source>
        <dbReference type="EMBL" id="GIY56821.1"/>
    </source>
</evidence>
<proteinExistence type="predicted"/>
<dbReference type="Gene3D" id="1.10.340.70">
    <property type="match status" value="1"/>
</dbReference>
<protein>
    <submittedName>
        <fullName evidence="2">Reverse transcriptase</fullName>
    </submittedName>
</protein>
<keyword evidence="2" id="KW-0808">Transferase</keyword>
<accession>A0AAV4UGC5</accession>
<dbReference type="InterPro" id="IPR041588">
    <property type="entry name" value="Integrase_H2C2"/>
</dbReference>
<keyword evidence="2" id="KW-0695">RNA-directed DNA polymerase</keyword>